<dbReference type="Pfam" id="PF00724">
    <property type="entry name" value="Oxidored_FMN"/>
    <property type="match status" value="1"/>
</dbReference>
<dbReference type="InterPro" id="IPR051799">
    <property type="entry name" value="NADH_flavin_oxidoreductase"/>
</dbReference>
<dbReference type="STRING" id="209880.SAMN02910343_01417"/>
<dbReference type="SUPFAM" id="SSF51395">
    <property type="entry name" value="FMN-linked oxidoreductases"/>
    <property type="match status" value="1"/>
</dbReference>
<dbReference type="AlphaFoldDB" id="A0A1G5WJB4"/>
<evidence type="ECO:0000256" key="1">
    <source>
        <dbReference type="ARBA" id="ARBA00022630"/>
    </source>
</evidence>
<dbReference type="CDD" id="cd04735">
    <property type="entry name" value="OYE_like_4_FMN"/>
    <property type="match status" value="1"/>
</dbReference>
<dbReference type="RefSeq" id="WP_091365298.1">
    <property type="nucleotide sequence ID" value="NZ_FMXA01000022.1"/>
</dbReference>
<dbReference type="InterPro" id="IPR013785">
    <property type="entry name" value="Aldolase_TIM"/>
</dbReference>
<name>A0A1G5WJB4_9FIRM</name>
<feature type="domain" description="NADH:flavin oxidoreductase/NADH oxidase N-terminal" evidence="3">
    <location>
        <begin position="4"/>
        <end position="344"/>
    </location>
</feature>
<evidence type="ECO:0000256" key="2">
    <source>
        <dbReference type="ARBA" id="ARBA00023002"/>
    </source>
</evidence>
<keyword evidence="5" id="KW-1185">Reference proteome</keyword>
<keyword evidence="1" id="KW-0285">Flavoprotein</keyword>
<dbReference type="GO" id="GO:0010181">
    <property type="term" value="F:FMN binding"/>
    <property type="evidence" value="ECO:0007669"/>
    <property type="project" value="InterPro"/>
</dbReference>
<dbReference type="OrthoDB" id="9772736at2"/>
<dbReference type="GeneID" id="87756413"/>
<keyword evidence="2" id="KW-0560">Oxidoreductase</keyword>
<dbReference type="Proteomes" id="UP000199689">
    <property type="component" value="Unassembled WGS sequence"/>
</dbReference>
<protein>
    <submittedName>
        <fullName evidence="4">2,4-dienoyl-CoA reductase</fullName>
    </submittedName>
</protein>
<proteinExistence type="predicted"/>
<dbReference type="PANTHER" id="PTHR43656">
    <property type="entry name" value="BINDING OXIDOREDUCTASE, PUTATIVE (AFU_ORTHOLOGUE AFUA_2G08260)-RELATED"/>
    <property type="match status" value="1"/>
</dbReference>
<reference evidence="4 5" key="1">
    <citation type="submission" date="2016-10" db="EMBL/GenBank/DDBJ databases">
        <authorList>
            <person name="de Groot N.N."/>
        </authorList>
    </citation>
    <scope>NUCLEOTIDE SEQUENCE [LARGE SCALE GENOMIC DNA]</scope>
    <source>
        <strain evidence="4 5">DSM 15230</strain>
    </source>
</reference>
<evidence type="ECO:0000313" key="5">
    <source>
        <dbReference type="Proteomes" id="UP000199689"/>
    </source>
</evidence>
<organism evidence="4 5">
    <name type="scientific">Allisonella histaminiformans</name>
    <dbReference type="NCBI Taxonomy" id="209880"/>
    <lineage>
        <taxon>Bacteria</taxon>
        <taxon>Bacillati</taxon>
        <taxon>Bacillota</taxon>
        <taxon>Negativicutes</taxon>
        <taxon>Veillonellales</taxon>
        <taxon>Veillonellaceae</taxon>
        <taxon>Allisonella</taxon>
    </lineage>
</organism>
<accession>A0A1G5WJB4</accession>
<dbReference type="GO" id="GO:0016491">
    <property type="term" value="F:oxidoreductase activity"/>
    <property type="evidence" value="ECO:0007669"/>
    <property type="project" value="UniProtKB-KW"/>
</dbReference>
<dbReference type="Gene3D" id="3.20.20.70">
    <property type="entry name" value="Aldolase class I"/>
    <property type="match status" value="1"/>
</dbReference>
<evidence type="ECO:0000259" key="3">
    <source>
        <dbReference type="Pfam" id="PF00724"/>
    </source>
</evidence>
<dbReference type="EMBL" id="FMXA01000022">
    <property type="protein sequence ID" value="SDA58163.1"/>
    <property type="molecule type" value="Genomic_DNA"/>
</dbReference>
<sequence length="384" mass="42213">MDFLFSPYTLPNGVEIKNRLVVAPMTHWGADVHTGVITDAERNFLKGRAEGFGMFILAATLVARGGKSFAGEPHAICETDLPSLKERARIIHAQGAKAVLQIHHGGYTALNDLLDGMDKIAPSDARDMTIPEQAPQGNKAGTRAATEEEIEGLIHAFAHAASLAIEAGFDGVEIHGANGYLLQQFYSGASNRRTDKWGGTREKRMRFPLAVLDAVLEARKESGRNDFIVGYRFSPEEPWDDGLTMEDTLALIDELKKRNLDYLHVSLHDFFAMARRGGKPGVERIRQIHERIDGTVPLIGVGGLVTGEKIEQAATSGWAEFIAVGKAVMANKNLAILLKEGRLDQIRTEIDPNNKEYYGFPAYLWELEGKGLAFLPPLKKGKKN</sequence>
<evidence type="ECO:0000313" key="4">
    <source>
        <dbReference type="EMBL" id="SDA58163.1"/>
    </source>
</evidence>
<dbReference type="PANTHER" id="PTHR43656:SF2">
    <property type="entry name" value="BINDING OXIDOREDUCTASE, PUTATIVE (AFU_ORTHOLOGUE AFUA_2G08260)-RELATED"/>
    <property type="match status" value="1"/>
</dbReference>
<gene>
    <name evidence="4" type="ORF">SAMN02910343_01417</name>
</gene>
<dbReference type="InterPro" id="IPR001155">
    <property type="entry name" value="OxRdtase_FMN_N"/>
</dbReference>